<feature type="transmembrane region" description="Helical" evidence="1">
    <location>
        <begin position="12"/>
        <end position="28"/>
    </location>
</feature>
<keyword evidence="1" id="KW-1133">Transmembrane helix</keyword>
<sequence length="34" mass="4092">MKKTTEIKNFQLFITTFVYTFSLFQSFLPQKEAN</sequence>
<protein>
    <submittedName>
        <fullName evidence="2">Uncharacterized protein</fullName>
    </submittedName>
</protein>
<dbReference type="HOGENOM" id="CLU_3373307_0_0_3"/>
<reference evidence="2 3" key="1">
    <citation type="journal article" date="2008" name="Proc. Natl. Acad. Sci. U.S.A.">
        <title>The genome of Cyanothece 51142, a unicellular diazotrophic cyanobacterium important in the marine nitrogen cycle.</title>
        <authorList>
            <person name="Welsh E.A."/>
            <person name="Liberton M."/>
            <person name="Stoeckel J."/>
            <person name="Loh T."/>
            <person name="Elvitigala T."/>
            <person name="Wang C."/>
            <person name="Wollam A."/>
            <person name="Fulton R.S."/>
            <person name="Clifton S.W."/>
            <person name="Jacobs J.M."/>
            <person name="Aurora R."/>
            <person name="Ghosh B.K."/>
            <person name="Sherman L.A."/>
            <person name="Smith R.D."/>
            <person name="Wilson R.K."/>
            <person name="Pakrasi H.B."/>
        </authorList>
    </citation>
    <scope>NUCLEOTIDE SEQUENCE [LARGE SCALE GENOMIC DNA]</scope>
    <source>
        <strain evidence="3">ATCC 51142 / BH68</strain>
    </source>
</reference>
<evidence type="ECO:0000313" key="3">
    <source>
        <dbReference type="Proteomes" id="UP000001203"/>
    </source>
</evidence>
<keyword evidence="1" id="KW-0812">Transmembrane</keyword>
<gene>
    <name evidence="2" type="ordered locus">cce_2400</name>
</gene>
<dbReference type="EMBL" id="CP000806">
    <property type="protein sequence ID" value="ACB51749.1"/>
    <property type="molecule type" value="Genomic_DNA"/>
</dbReference>
<keyword evidence="3" id="KW-1185">Reference proteome</keyword>
<organism evidence="2 3">
    <name type="scientific">Crocosphaera subtropica (strain ATCC 51142 / BH68)</name>
    <name type="common">Cyanothece sp. (strain ATCC 51142)</name>
    <dbReference type="NCBI Taxonomy" id="43989"/>
    <lineage>
        <taxon>Bacteria</taxon>
        <taxon>Bacillati</taxon>
        <taxon>Cyanobacteriota</taxon>
        <taxon>Cyanophyceae</taxon>
        <taxon>Oscillatoriophycideae</taxon>
        <taxon>Chroococcales</taxon>
        <taxon>Aphanothecaceae</taxon>
        <taxon>Crocosphaera</taxon>
        <taxon>Crocosphaera subtropica</taxon>
    </lineage>
</organism>
<accession>B1WRA0</accession>
<name>B1WRA0_CROS5</name>
<dbReference type="KEGG" id="cyt:cce_2400"/>
<evidence type="ECO:0000256" key="1">
    <source>
        <dbReference type="SAM" id="Phobius"/>
    </source>
</evidence>
<dbReference type="AlphaFoldDB" id="B1WRA0"/>
<keyword evidence="1" id="KW-0472">Membrane</keyword>
<evidence type="ECO:0000313" key="2">
    <source>
        <dbReference type="EMBL" id="ACB51749.1"/>
    </source>
</evidence>
<proteinExistence type="predicted"/>
<dbReference type="Proteomes" id="UP000001203">
    <property type="component" value="Chromosome circular"/>
</dbReference>